<evidence type="ECO:0000313" key="1">
    <source>
        <dbReference type="EMBL" id="SFS88921.1"/>
    </source>
</evidence>
<evidence type="ECO:0000313" key="2">
    <source>
        <dbReference type="Proteomes" id="UP000198852"/>
    </source>
</evidence>
<dbReference type="STRING" id="95161.SAMN05660874_03957"/>
<organism evidence="1 2">
    <name type="scientific">Saccharopolyspora flava</name>
    <dbReference type="NCBI Taxonomy" id="95161"/>
    <lineage>
        <taxon>Bacteria</taxon>
        <taxon>Bacillati</taxon>
        <taxon>Actinomycetota</taxon>
        <taxon>Actinomycetes</taxon>
        <taxon>Pseudonocardiales</taxon>
        <taxon>Pseudonocardiaceae</taxon>
        <taxon>Saccharopolyspora</taxon>
    </lineage>
</organism>
<keyword evidence="2" id="KW-1185">Reference proteome</keyword>
<dbReference type="AlphaFoldDB" id="A0A1I6TIE0"/>
<accession>A0A1I6TIE0</accession>
<evidence type="ECO:0008006" key="3">
    <source>
        <dbReference type="Google" id="ProtNLM"/>
    </source>
</evidence>
<gene>
    <name evidence="1" type="ORF">SAMN05660874_03957</name>
</gene>
<dbReference type="EMBL" id="FOZX01000007">
    <property type="protein sequence ID" value="SFS88921.1"/>
    <property type="molecule type" value="Genomic_DNA"/>
</dbReference>
<dbReference type="OrthoDB" id="3699088at2"/>
<name>A0A1I6TIE0_9PSEU</name>
<protein>
    <recommendedName>
        <fullName evidence="3">Helix-turn-helix domain-containing protein</fullName>
    </recommendedName>
</protein>
<reference evidence="2" key="1">
    <citation type="submission" date="2016-10" db="EMBL/GenBank/DDBJ databases">
        <authorList>
            <person name="Varghese N."/>
            <person name="Submissions S."/>
        </authorList>
    </citation>
    <scope>NUCLEOTIDE SEQUENCE [LARGE SCALE GENOMIC DNA]</scope>
    <source>
        <strain evidence="2">DSM 44771</strain>
    </source>
</reference>
<proteinExistence type="predicted"/>
<sequence>MGTSTSKNGRRDFYSVRRAAWILNLHPSSLSRAIRVGELRAERRSGRLAIPASELTRLLAGAAASQGGGRK</sequence>
<dbReference type="Proteomes" id="UP000198852">
    <property type="component" value="Unassembled WGS sequence"/>
</dbReference>